<comment type="caution">
    <text evidence="4">The sequence shown here is derived from an EMBL/GenBank/DDBJ whole genome shotgun (WGS) entry which is preliminary data.</text>
</comment>
<dbReference type="InterPro" id="IPR000160">
    <property type="entry name" value="GGDEF_dom"/>
</dbReference>
<feature type="domain" description="Response regulatory" evidence="2">
    <location>
        <begin position="139"/>
        <end position="255"/>
    </location>
</feature>
<feature type="domain" description="GGDEF" evidence="3">
    <location>
        <begin position="305"/>
        <end position="432"/>
    </location>
</feature>
<dbReference type="InterPro" id="IPR011006">
    <property type="entry name" value="CheY-like_superfamily"/>
</dbReference>
<dbReference type="PROSITE" id="PS50887">
    <property type="entry name" value="GGDEF"/>
    <property type="match status" value="1"/>
</dbReference>
<keyword evidence="5" id="KW-1185">Reference proteome</keyword>
<dbReference type="Pfam" id="PF00990">
    <property type="entry name" value="GGDEF"/>
    <property type="match status" value="1"/>
</dbReference>
<dbReference type="InterPro" id="IPR001789">
    <property type="entry name" value="Sig_transdc_resp-reg_receiver"/>
</dbReference>
<dbReference type="AlphaFoldDB" id="A0A4S2HF41"/>
<dbReference type="PROSITE" id="PS50110">
    <property type="entry name" value="RESPONSE_REGULATORY"/>
    <property type="match status" value="1"/>
</dbReference>
<dbReference type="GO" id="GO:0000160">
    <property type="term" value="P:phosphorelay signal transduction system"/>
    <property type="evidence" value="ECO:0007669"/>
    <property type="project" value="InterPro"/>
</dbReference>
<dbReference type="Gene3D" id="3.30.70.270">
    <property type="match status" value="1"/>
</dbReference>
<dbReference type="SUPFAM" id="SSF52172">
    <property type="entry name" value="CheY-like"/>
    <property type="match status" value="1"/>
</dbReference>
<name>A0A4S2HF41_9PROT</name>
<dbReference type="EMBL" id="SRXV01000001">
    <property type="protein sequence ID" value="TGY94523.1"/>
    <property type="molecule type" value="Genomic_DNA"/>
</dbReference>
<evidence type="ECO:0000313" key="4">
    <source>
        <dbReference type="EMBL" id="TGY94523.1"/>
    </source>
</evidence>
<evidence type="ECO:0000259" key="3">
    <source>
        <dbReference type="PROSITE" id="PS50887"/>
    </source>
</evidence>
<accession>A0A4S2HF41</accession>
<protein>
    <submittedName>
        <fullName evidence="4">Diguanylate cyclase</fullName>
    </submittedName>
</protein>
<sequence>MARGGVMGRMVDLVVATDSSAHRDLASALPRLGFRVRTCDFSEISGVLREAPPEALVTLGDLTHPIAHPASVHIHAGPCSVVGPDALLLAPAHPIQIASRVRALLRLKMIEFIARVRRQDAEAHGAPINSKPRAGQSSAILYVGAPDPAFMRLQHALKASQTDVIAAFSTFNAFDYLHERTFDAVVLNTDPDPELAHTVCSAMRRNTRLFHTPALLLTRSEVYASADEAFARGASDILPANASGDELKSRVIALTAERQRRRQAKALLEACRQPVLLDDASDLFSPDFGHAHLGSLIQAAADYQTPLCVIALAVNTPREAGPADGQAAHHALDQFASMLRHCVRAEDFAMRIDANRFLLALPSTSSEEARNVASRVSAIAECTAYEGVDPLSPFRLELTSCVDQWTAEESAERLYERALARVDARPVRLVAS</sequence>
<evidence type="ECO:0000256" key="1">
    <source>
        <dbReference type="PROSITE-ProRule" id="PRU00169"/>
    </source>
</evidence>
<dbReference type="Proteomes" id="UP000305451">
    <property type="component" value="Unassembled WGS sequence"/>
</dbReference>
<evidence type="ECO:0000259" key="2">
    <source>
        <dbReference type="PROSITE" id="PS50110"/>
    </source>
</evidence>
<comment type="caution">
    <text evidence="1">Lacks conserved residue(s) required for the propagation of feature annotation.</text>
</comment>
<dbReference type="Gene3D" id="3.40.50.2300">
    <property type="match status" value="1"/>
</dbReference>
<dbReference type="SUPFAM" id="SSF55073">
    <property type="entry name" value="Nucleotide cyclase"/>
    <property type="match status" value="1"/>
</dbReference>
<evidence type="ECO:0000313" key="5">
    <source>
        <dbReference type="Proteomes" id="UP000305451"/>
    </source>
</evidence>
<dbReference type="InterPro" id="IPR029787">
    <property type="entry name" value="Nucleotide_cyclase"/>
</dbReference>
<organism evidence="4 5">
    <name type="scientific">Marinicauda pacifica</name>
    <dbReference type="NCBI Taxonomy" id="1133559"/>
    <lineage>
        <taxon>Bacteria</taxon>
        <taxon>Pseudomonadati</taxon>
        <taxon>Pseudomonadota</taxon>
        <taxon>Alphaproteobacteria</taxon>
        <taxon>Maricaulales</taxon>
        <taxon>Maricaulaceae</taxon>
        <taxon>Marinicauda</taxon>
    </lineage>
</organism>
<gene>
    <name evidence="4" type="ORF">E5162_04410</name>
</gene>
<dbReference type="InterPro" id="IPR043128">
    <property type="entry name" value="Rev_trsase/Diguanyl_cyclase"/>
</dbReference>
<reference evidence="4 5" key="1">
    <citation type="journal article" date="2013" name="Int. J. Syst. Evol. Microbiol.">
        <title>Marinicauda pacifica gen. nov., sp. nov., a prosthecate alphaproteobacterium of the family Hyphomonadaceae isolated from deep seawater.</title>
        <authorList>
            <person name="Zhang X.Y."/>
            <person name="Li G.W."/>
            <person name="Wang C.S."/>
            <person name="Zhang Y.J."/>
            <person name="Xu X.W."/>
            <person name="Li H."/>
            <person name="Liu A."/>
            <person name="Liu C."/>
            <person name="Xie B.B."/>
            <person name="Qin Q.L."/>
            <person name="Xu Z."/>
            <person name="Chen X.L."/>
            <person name="Zhou B.C."/>
            <person name="Zhang Y.Z."/>
        </authorList>
    </citation>
    <scope>NUCLEOTIDE SEQUENCE [LARGE SCALE GENOMIC DNA]</scope>
    <source>
        <strain evidence="4 5">P-1 km-3</strain>
    </source>
</reference>
<proteinExistence type="predicted"/>